<dbReference type="Pfam" id="PF01636">
    <property type="entry name" value="APH"/>
    <property type="match status" value="1"/>
</dbReference>
<gene>
    <name evidence="2" type="ORF">J5Y05_11570</name>
</gene>
<dbReference type="RefSeq" id="WP_210871194.1">
    <property type="nucleotide sequence ID" value="NZ_JAGPNL010000002.1"/>
</dbReference>
<evidence type="ECO:0000313" key="2">
    <source>
        <dbReference type="EMBL" id="MBQ0827148.1"/>
    </source>
</evidence>
<comment type="caution">
    <text evidence="2">The sequence shown here is derived from an EMBL/GenBank/DDBJ whole genome shotgun (WGS) entry which is preliminary data.</text>
</comment>
<name>A0A940XBA8_9ACTN</name>
<dbReference type="Proteomes" id="UP000677875">
    <property type="component" value="Unassembled WGS sequence"/>
</dbReference>
<evidence type="ECO:0000259" key="1">
    <source>
        <dbReference type="Pfam" id="PF01636"/>
    </source>
</evidence>
<dbReference type="PANTHER" id="PTHR21310">
    <property type="entry name" value="AMINOGLYCOSIDE PHOSPHOTRANSFERASE-RELATED-RELATED"/>
    <property type="match status" value="1"/>
</dbReference>
<dbReference type="InterPro" id="IPR051678">
    <property type="entry name" value="AGP_Transferase"/>
</dbReference>
<dbReference type="Gene3D" id="3.90.1200.10">
    <property type="match status" value="1"/>
</dbReference>
<dbReference type="SUPFAM" id="SSF56112">
    <property type="entry name" value="Protein kinase-like (PK-like)"/>
    <property type="match status" value="1"/>
</dbReference>
<sequence>MTHGDRTASIRPDPETPAWERTRVWVERALGPGERVGAVTSLRGGWTSRMRRLDIEGPGEPYALVLRSFVTPFFVRHAPGLLTREADVLRFLADTPVPAARLHRVDARARHCDHPSLLMSHLPGRIRLDPGTAERTARLLARQLAEIHALFVPEEARPRVYEAWTSPDRVRVPAATGRPELWERAVRAIRRPPPDHRPRFLHRDFHPGNVLFTGDGDDLAVSGVVDWVETSWGPADLDVAHCSTALALLYGAPAGLGFAGHYTAAGGVLDDDPAGHLYWRMLDALAFAPDADKVGTPWREAGRHDLTPDLLAGRLEEYLQGLFDRYG</sequence>
<protein>
    <submittedName>
        <fullName evidence="2">Phosphotransferase</fullName>
    </submittedName>
</protein>
<dbReference type="InterPro" id="IPR011009">
    <property type="entry name" value="Kinase-like_dom_sf"/>
</dbReference>
<evidence type="ECO:0000313" key="3">
    <source>
        <dbReference type="Proteomes" id="UP000677875"/>
    </source>
</evidence>
<proteinExistence type="predicted"/>
<feature type="domain" description="Aminoglycoside phosphotransferase" evidence="1">
    <location>
        <begin position="40"/>
        <end position="271"/>
    </location>
</feature>
<dbReference type="InterPro" id="IPR002575">
    <property type="entry name" value="Aminoglycoside_PTrfase"/>
</dbReference>
<accession>A0A940XBA8</accession>
<reference evidence="2" key="1">
    <citation type="submission" date="2021-04" db="EMBL/GenBank/DDBJ databases">
        <title>Genome seq and assembly of Streptomyces sp. RG38.</title>
        <authorList>
            <person name="Chhetri G."/>
        </authorList>
    </citation>
    <scope>NUCLEOTIDE SEQUENCE</scope>
    <source>
        <strain evidence="2">RG38</strain>
    </source>
</reference>
<organism evidence="2 3">
    <name type="scientific">Streptomyces tagetis</name>
    <dbReference type="NCBI Taxonomy" id="2820809"/>
    <lineage>
        <taxon>Bacteria</taxon>
        <taxon>Bacillati</taxon>
        <taxon>Actinomycetota</taxon>
        <taxon>Actinomycetes</taxon>
        <taxon>Kitasatosporales</taxon>
        <taxon>Streptomycetaceae</taxon>
        <taxon>Streptomyces</taxon>
    </lineage>
</organism>
<dbReference type="AlphaFoldDB" id="A0A940XBA8"/>
<keyword evidence="3" id="KW-1185">Reference proteome</keyword>
<dbReference type="EMBL" id="JAGPNL010000002">
    <property type="protein sequence ID" value="MBQ0827148.1"/>
    <property type="molecule type" value="Genomic_DNA"/>
</dbReference>